<evidence type="ECO:0000259" key="6">
    <source>
        <dbReference type="PROSITE" id="PS50111"/>
    </source>
</evidence>
<keyword evidence="5" id="KW-0812">Transmembrane</keyword>
<evidence type="ECO:0000313" key="9">
    <source>
        <dbReference type="Proteomes" id="UP000287687"/>
    </source>
</evidence>
<name>A0A444LJC7_9HYPH</name>
<accession>A0A444LJC7</accession>
<dbReference type="OrthoDB" id="8368827at2"/>
<sequence length="437" mass="47296">MLKKRLFPSFGLAALAAAQNLLMATALLLCSSLAFWQITTAMLLSLLLTGWMLSISTPPTEQAAEPDNPGITSPPASLPKQALVLTLHETLKSDDDLRLEALRYEAEAMKAVLATLDGALRRLACGDLTIRLADEFPETFEGLRTDFNQSVMRIEDTLQAVTSTASALHGSGAELQVQVDAAKISFAEHSAAIAKATAETGSLLESTRQRDEEIRHLSTVSYNALLDLRKSQDVFSVPLTAMRSVSATTTEMAPVADRIVQLALEANMAAMNLNIQASHREGNAPAMDGLAEEIRRLAEETAEAAKQVAVLGRRAAQVAATGEQQANRVSGEMAAIGIYVEALHQKTEKLSTSTIEQRQDADSLRSAVMTLAKSSRDHAVQVEQLSRKADDMTRGVMALDRQAGRYIPVTIIQPDSVFRPQPTDKPIRPPHLRLVTP</sequence>
<dbReference type="InterPro" id="IPR051310">
    <property type="entry name" value="MCP_chemotaxis"/>
</dbReference>
<evidence type="ECO:0000313" key="8">
    <source>
        <dbReference type="EMBL" id="RWX79004.1"/>
    </source>
</evidence>
<evidence type="ECO:0000256" key="3">
    <source>
        <dbReference type="PROSITE-ProRule" id="PRU00284"/>
    </source>
</evidence>
<proteinExistence type="inferred from homology"/>
<dbReference type="GO" id="GO:0006935">
    <property type="term" value="P:chemotaxis"/>
    <property type="evidence" value="ECO:0007669"/>
    <property type="project" value="UniProtKB-KW"/>
</dbReference>
<comment type="similarity">
    <text evidence="2">Belongs to the methyl-accepting chemotaxis (MCP) protein family.</text>
</comment>
<dbReference type="Proteomes" id="UP000287687">
    <property type="component" value="Unassembled WGS sequence"/>
</dbReference>
<keyword evidence="9" id="KW-1185">Reference proteome</keyword>
<organism evidence="8 9">
    <name type="scientific">Neorhizobium lilium</name>
    <dbReference type="NCBI Taxonomy" id="2503024"/>
    <lineage>
        <taxon>Bacteria</taxon>
        <taxon>Pseudomonadati</taxon>
        <taxon>Pseudomonadota</taxon>
        <taxon>Alphaproteobacteria</taxon>
        <taxon>Hyphomicrobiales</taxon>
        <taxon>Rhizobiaceae</taxon>
        <taxon>Rhizobium/Agrobacterium group</taxon>
        <taxon>Neorhizobium</taxon>
    </lineage>
</organism>
<keyword evidence="1" id="KW-0145">Chemotaxis</keyword>
<dbReference type="RefSeq" id="WP_128442979.1">
    <property type="nucleotide sequence ID" value="NZ_SBIP01000002.1"/>
</dbReference>
<dbReference type="SUPFAM" id="SSF58104">
    <property type="entry name" value="Methyl-accepting chemotaxis protein (MCP) signaling domain"/>
    <property type="match status" value="1"/>
</dbReference>
<evidence type="ECO:0000259" key="7">
    <source>
        <dbReference type="PROSITE" id="PS50885"/>
    </source>
</evidence>
<dbReference type="GO" id="GO:0016020">
    <property type="term" value="C:membrane"/>
    <property type="evidence" value="ECO:0007669"/>
    <property type="project" value="InterPro"/>
</dbReference>
<feature type="transmembrane region" description="Helical" evidence="5">
    <location>
        <begin position="34"/>
        <end position="53"/>
    </location>
</feature>
<dbReference type="EMBL" id="SBIP01000002">
    <property type="protein sequence ID" value="RWX79004.1"/>
    <property type="molecule type" value="Genomic_DNA"/>
</dbReference>
<dbReference type="InterPro" id="IPR004089">
    <property type="entry name" value="MCPsignal_dom"/>
</dbReference>
<dbReference type="PANTHER" id="PTHR43531:SF11">
    <property type="entry name" value="METHYL-ACCEPTING CHEMOTAXIS PROTEIN 3"/>
    <property type="match status" value="1"/>
</dbReference>
<evidence type="ECO:0000256" key="1">
    <source>
        <dbReference type="ARBA" id="ARBA00022500"/>
    </source>
</evidence>
<keyword evidence="5" id="KW-1133">Transmembrane helix</keyword>
<dbReference type="InterPro" id="IPR003660">
    <property type="entry name" value="HAMP_dom"/>
</dbReference>
<feature type="region of interest" description="Disordered" evidence="4">
    <location>
        <begin position="418"/>
        <end position="437"/>
    </location>
</feature>
<protein>
    <submittedName>
        <fullName evidence="8">Methyl-accepting chemotaxis protein</fullName>
    </submittedName>
</protein>
<gene>
    <name evidence="8" type="ORF">EPK99_10555</name>
</gene>
<reference evidence="8 9" key="1">
    <citation type="submission" date="2019-01" db="EMBL/GenBank/DDBJ databases">
        <title>The draft genome of Rhizobium sp. 24NR.</title>
        <authorList>
            <person name="Liu L."/>
            <person name="Liang L."/>
            <person name="Shi S."/>
            <person name="Xu L."/>
            <person name="Wang X."/>
            <person name="Li L."/>
            <person name="Zhang X."/>
        </authorList>
    </citation>
    <scope>NUCLEOTIDE SEQUENCE [LARGE SCALE GENOMIC DNA]</scope>
    <source>
        <strain evidence="8 9">24NR</strain>
    </source>
</reference>
<evidence type="ECO:0000256" key="2">
    <source>
        <dbReference type="ARBA" id="ARBA00029447"/>
    </source>
</evidence>
<feature type="domain" description="Methyl-accepting transducer" evidence="6">
    <location>
        <begin position="150"/>
        <end position="393"/>
    </location>
</feature>
<keyword evidence="3" id="KW-0807">Transducer</keyword>
<feature type="domain" description="HAMP" evidence="7">
    <location>
        <begin position="107"/>
        <end position="159"/>
    </location>
</feature>
<dbReference type="Gene3D" id="1.10.287.950">
    <property type="entry name" value="Methyl-accepting chemotaxis protein"/>
    <property type="match status" value="1"/>
</dbReference>
<evidence type="ECO:0000256" key="5">
    <source>
        <dbReference type="SAM" id="Phobius"/>
    </source>
</evidence>
<dbReference type="PANTHER" id="PTHR43531">
    <property type="entry name" value="PROTEIN ICFG"/>
    <property type="match status" value="1"/>
</dbReference>
<dbReference type="AlphaFoldDB" id="A0A444LJC7"/>
<keyword evidence="5" id="KW-0472">Membrane</keyword>
<comment type="caution">
    <text evidence="8">The sequence shown here is derived from an EMBL/GenBank/DDBJ whole genome shotgun (WGS) entry which is preliminary data.</text>
</comment>
<dbReference type="GO" id="GO:0007165">
    <property type="term" value="P:signal transduction"/>
    <property type="evidence" value="ECO:0007669"/>
    <property type="project" value="UniProtKB-KW"/>
</dbReference>
<dbReference type="PROSITE" id="PS50111">
    <property type="entry name" value="CHEMOTAXIS_TRANSDUC_2"/>
    <property type="match status" value="1"/>
</dbReference>
<evidence type="ECO:0000256" key="4">
    <source>
        <dbReference type="SAM" id="MobiDB-lite"/>
    </source>
</evidence>
<dbReference type="PROSITE" id="PS50885">
    <property type="entry name" value="HAMP"/>
    <property type="match status" value="1"/>
</dbReference>